<keyword evidence="2" id="KW-1185">Reference proteome</keyword>
<proteinExistence type="predicted"/>
<sequence>MDPLYSSFLSFTLFFYKTLMKPVSFFFLRQWIPKQSKTGVLHIKKKFLGFLILPLQAIRNNGVSELTILAEIVEEKPQRNRKLRRINHVSSSHYDDQAFLIHQLGWFWEGIHSINFGRGIRFYNE</sequence>
<evidence type="ECO:0000313" key="2">
    <source>
        <dbReference type="Proteomes" id="UP000215914"/>
    </source>
</evidence>
<name>A0A251RMG7_HELAN</name>
<dbReference type="InParanoid" id="A0A251RMG7"/>
<accession>A0A251RMG7</accession>
<protein>
    <submittedName>
        <fullName evidence="1">Uncharacterized protein</fullName>
    </submittedName>
</protein>
<evidence type="ECO:0000313" key="1">
    <source>
        <dbReference type="EMBL" id="OTF85663.1"/>
    </source>
</evidence>
<reference evidence="2" key="1">
    <citation type="journal article" date="2017" name="Nature">
        <title>The sunflower genome provides insights into oil metabolism, flowering and Asterid evolution.</title>
        <authorList>
            <person name="Badouin H."/>
            <person name="Gouzy J."/>
            <person name="Grassa C.J."/>
            <person name="Murat F."/>
            <person name="Staton S.E."/>
            <person name="Cottret L."/>
            <person name="Lelandais-Briere C."/>
            <person name="Owens G.L."/>
            <person name="Carrere S."/>
            <person name="Mayjonade B."/>
            <person name="Legrand L."/>
            <person name="Gill N."/>
            <person name="Kane N.C."/>
            <person name="Bowers J.E."/>
            <person name="Hubner S."/>
            <person name="Bellec A."/>
            <person name="Berard A."/>
            <person name="Berges H."/>
            <person name="Blanchet N."/>
            <person name="Boniface M.C."/>
            <person name="Brunel D."/>
            <person name="Catrice O."/>
            <person name="Chaidir N."/>
            <person name="Claudel C."/>
            <person name="Donnadieu C."/>
            <person name="Faraut T."/>
            <person name="Fievet G."/>
            <person name="Helmstetter N."/>
            <person name="King M."/>
            <person name="Knapp S.J."/>
            <person name="Lai Z."/>
            <person name="Le Paslier M.C."/>
            <person name="Lippi Y."/>
            <person name="Lorenzon L."/>
            <person name="Mandel J.R."/>
            <person name="Marage G."/>
            <person name="Marchand G."/>
            <person name="Marquand E."/>
            <person name="Bret-Mestries E."/>
            <person name="Morien E."/>
            <person name="Nambeesan S."/>
            <person name="Nguyen T."/>
            <person name="Pegot-Espagnet P."/>
            <person name="Pouilly N."/>
            <person name="Raftis F."/>
            <person name="Sallet E."/>
            <person name="Schiex T."/>
            <person name="Thomas J."/>
            <person name="Vandecasteele C."/>
            <person name="Vares D."/>
            <person name="Vear F."/>
            <person name="Vautrin S."/>
            <person name="Crespi M."/>
            <person name="Mangin B."/>
            <person name="Burke J.M."/>
            <person name="Salse J."/>
            <person name="Munos S."/>
            <person name="Vincourt P."/>
            <person name="Rieseberg L.H."/>
            <person name="Langlade N.B."/>
        </authorList>
    </citation>
    <scope>NUCLEOTIDE SEQUENCE [LARGE SCALE GENOMIC DNA]</scope>
    <source>
        <strain evidence="2">cv. SF193</strain>
    </source>
</reference>
<gene>
    <name evidence="1" type="ORF">HannXRQ_Chr17g0542371</name>
</gene>
<dbReference type="AlphaFoldDB" id="A0A251RMG7"/>
<organism evidence="1 2">
    <name type="scientific">Helianthus annuus</name>
    <name type="common">Common sunflower</name>
    <dbReference type="NCBI Taxonomy" id="4232"/>
    <lineage>
        <taxon>Eukaryota</taxon>
        <taxon>Viridiplantae</taxon>
        <taxon>Streptophyta</taxon>
        <taxon>Embryophyta</taxon>
        <taxon>Tracheophyta</taxon>
        <taxon>Spermatophyta</taxon>
        <taxon>Magnoliopsida</taxon>
        <taxon>eudicotyledons</taxon>
        <taxon>Gunneridae</taxon>
        <taxon>Pentapetalae</taxon>
        <taxon>asterids</taxon>
        <taxon>campanulids</taxon>
        <taxon>Asterales</taxon>
        <taxon>Asteraceae</taxon>
        <taxon>Asteroideae</taxon>
        <taxon>Heliantheae alliance</taxon>
        <taxon>Heliantheae</taxon>
        <taxon>Helianthus</taxon>
    </lineage>
</organism>
<dbReference type="EMBL" id="CM007906">
    <property type="protein sequence ID" value="OTF85663.1"/>
    <property type="molecule type" value="Genomic_DNA"/>
</dbReference>
<dbReference type="Proteomes" id="UP000215914">
    <property type="component" value="Chromosome 17"/>
</dbReference>